<feature type="domain" description="YNCE-like beta-propeller" evidence="9">
    <location>
        <begin position="670"/>
        <end position="773"/>
    </location>
</feature>
<dbReference type="NCBIfam" id="TIGR02276">
    <property type="entry name" value="beta_rpt_yvtn"/>
    <property type="match status" value="3"/>
</dbReference>
<dbReference type="InterPro" id="IPR048433">
    <property type="entry name" value="YNCE-like_beta-prop"/>
</dbReference>
<evidence type="ECO:0000256" key="5">
    <source>
        <dbReference type="ARBA" id="ARBA00022512"/>
    </source>
</evidence>
<proteinExistence type="inferred from homology"/>
<comment type="similarity">
    <text evidence="3">Belongs to the bacterial phospholipase C family.</text>
</comment>
<protein>
    <recommendedName>
        <fullName evidence="4">phospholipase C</fullName>
        <ecNumber evidence="4">3.1.4.3</ecNumber>
    </recommendedName>
</protein>
<evidence type="ECO:0000256" key="3">
    <source>
        <dbReference type="ARBA" id="ARBA00009717"/>
    </source>
</evidence>
<dbReference type="PANTHER" id="PTHR31956">
    <property type="entry name" value="NON-SPECIFIC PHOSPHOLIPASE C4-RELATED"/>
    <property type="match status" value="1"/>
</dbReference>
<organism evidence="10 11">
    <name type="scientific">Kutzneria kofuensis</name>
    <dbReference type="NCBI Taxonomy" id="103725"/>
    <lineage>
        <taxon>Bacteria</taxon>
        <taxon>Bacillati</taxon>
        <taxon>Actinomycetota</taxon>
        <taxon>Actinomycetes</taxon>
        <taxon>Pseudonocardiales</taxon>
        <taxon>Pseudonocardiaceae</taxon>
        <taxon>Kutzneria</taxon>
    </lineage>
</organism>
<keyword evidence="11" id="KW-1185">Reference proteome</keyword>
<dbReference type="PROSITE" id="PS51318">
    <property type="entry name" value="TAT"/>
    <property type="match status" value="1"/>
</dbReference>
<dbReference type="Gene3D" id="2.130.10.10">
    <property type="entry name" value="YVTN repeat-like/Quinoprotein amine dehydrogenase"/>
    <property type="match status" value="3"/>
</dbReference>
<dbReference type="EC" id="3.1.4.3" evidence="4"/>
<comment type="caution">
    <text evidence="10">The sequence shown here is derived from an EMBL/GenBank/DDBJ whole genome shotgun (WGS) entry which is preliminary data.</text>
</comment>
<reference evidence="10 11" key="1">
    <citation type="submission" date="2020-08" db="EMBL/GenBank/DDBJ databases">
        <title>Sequencing the genomes of 1000 actinobacteria strains.</title>
        <authorList>
            <person name="Klenk H.-P."/>
        </authorList>
    </citation>
    <scope>NUCLEOTIDE SEQUENCE [LARGE SCALE GENOMIC DNA]</scope>
    <source>
        <strain evidence="10 11">DSM 43851</strain>
    </source>
</reference>
<comment type="subcellular location">
    <subcellularLocation>
        <location evidence="2">Secreted</location>
        <location evidence="2">Cell wall</location>
    </subcellularLocation>
</comment>
<evidence type="ECO:0000256" key="6">
    <source>
        <dbReference type="ARBA" id="ARBA00022801"/>
    </source>
</evidence>
<evidence type="ECO:0000256" key="2">
    <source>
        <dbReference type="ARBA" id="ARBA00004191"/>
    </source>
</evidence>
<dbReference type="Pfam" id="PF21783">
    <property type="entry name" value="YNCE"/>
    <property type="match status" value="1"/>
</dbReference>
<dbReference type="EMBL" id="JACHIR010000001">
    <property type="protein sequence ID" value="MBB5894514.1"/>
    <property type="molecule type" value="Genomic_DNA"/>
</dbReference>
<evidence type="ECO:0000256" key="1">
    <source>
        <dbReference type="ARBA" id="ARBA00001935"/>
    </source>
</evidence>
<evidence type="ECO:0000256" key="7">
    <source>
        <dbReference type="ARBA" id="ARBA00023026"/>
    </source>
</evidence>
<gene>
    <name evidence="10" type="ORF">BJ998_005710</name>
</gene>
<keyword evidence="5" id="KW-0964">Secreted</keyword>
<dbReference type="InterPro" id="IPR006311">
    <property type="entry name" value="TAT_signal"/>
</dbReference>
<dbReference type="SUPFAM" id="SSF50974">
    <property type="entry name" value="Nitrous oxide reductase, N-terminal domain"/>
    <property type="match status" value="1"/>
</dbReference>
<keyword evidence="6 10" id="KW-0378">Hydrolase</keyword>
<keyword evidence="5" id="KW-0134">Cell wall</keyword>
<dbReference type="Gene3D" id="3.40.720.10">
    <property type="entry name" value="Alkaline Phosphatase, subunit A"/>
    <property type="match status" value="2"/>
</dbReference>
<accession>A0A7W9KME6</accession>
<dbReference type="CDD" id="cd16014">
    <property type="entry name" value="PLC"/>
    <property type="match status" value="1"/>
</dbReference>
<name>A0A7W9KME6_9PSEU</name>
<dbReference type="InterPro" id="IPR015943">
    <property type="entry name" value="WD40/YVTN_repeat-like_dom_sf"/>
</dbReference>
<evidence type="ECO:0000313" key="11">
    <source>
        <dbReference type="Proteomes" id="UP000585638"/>
    </source>
</evidence>
<keyword evidence="7" id="KW-0843">Virulence</keyword>
<dbReference type="InterPro" id="IPR017850">
    <property type="entry name" value="Alkaline_phosphatase_core_sf"/>
</dbReference>
<dbReference type="PANTHER" id="PTHR31956:SF1">
    <property type="entry name" value="NON-SPECIFIC PHOSPHOLIPASE C1"/>
    <property type="match status" value="1"/>
</dbReference>
<dbReference type="InterPro" id="IPR011964">
    <property type="entry name" value="YVTN_b-propeller_repeat"/>
</dbReference>
<evidence type="ECO:0000256" key="4">
    <source>
        <dbReference type="ARBA" id="ARBA00012018"/>
    </source>
</evidence>
<dbReference type="InterPro" id="IPR007312">
    <property type="entry name" value="Phosphoesterase"/>
</dbReference>
<comment type="cofactor">
    <cofactor evidence="1">
        <name>Cu cation</name>
        <dbReference type="ChEBI" id="CHEBI:23378"/>
    </cofactor>
</comment>
<evidence type="ECO:0000256" key="8">
    <source>
        <dbReference type="ARBA" id="ARBA00048421"/>
    </source>
</evidence>
<sequence length="804" mass="85329">MAGISRRRLLESAAGAAALAVLPPNLRRALTVTPANPATLRDIKHIVVLMQENRSFDHYFGTMPGVRGFDDPNAVTLSTGRSVFYQPDPKNPDGYLLPFHLDTQRTSSQAIPSTSHAFAVQHSAVNGGKMDNWLPAHRAADGDGNGPYTMGYYTEDDIPFQWALARNFTLCDAYFCSVLGPTWPNRLYHWTGTIDPAGRHGGPITSNIVPSPYTWTTYPERLTAAGVSWHVYQQEDDYGCNPLEFFKNYQDAGPNSPLHRHGLAIGPADRFEYDAMNDRLPTVSWIIPTSPQCEHPDYIPAAGADFVASKLDAIAANPDVWAKTVVILNYDENDGLFDHMVPPLPPAGTPDEFVDGLPIGAGIRVPCTIVSPWTRGGFVATEPFDHTSVLRLIEVITGVREPNITGWRRKTFGDLTSALGLGDSAQPLPPLPSTKAPLWQAEHNVKHLPRAKIPGADQTPPHQGGRSRIDETVTTHAPDFPHGVAGTSFPGTQLLVRNKAAGEVPPTARRAYVTGIVAYTVSVIDAGSGKLLSTVQGPINPYGIAAASDGRYLYVTESGSDKVCVISTDTGGIVGSIAVGLFPHGICASPDGRRLYVANTGPDTGPGGSKSVSVIDAKSHSVVGEIPVGLAPQAVSVSPDSSTVYVSCQDGLWVVDAASRKIKASLPGLAKAHGITACPGGRHVYVANTWQDAVSIVDVGSHAVKATVPVGRSPWNIAFRPDGAVAYVTNANSDTVSVIDTGKRAVTATVRVGHIPTGITATHDQIWVTNNASSTVSKIDAETLKVVATTSLGLSTVPAGVVLV</sequence>
<evidence type="ECO:0000313" key="10">
    <source>
        <dbReference type="EMBL" id="MBB5894514.1"/>
    </source>
</evidence>
<evidence type="ECO:0000259" key="9">
    <source>
        <dbReference type="Pfam" id="PF21783"/>
    </source>
</evidence>
<dbReference type="GO" id="GO:0034480">
    <property type="term" value="F:phosphatidylcholine phospholipase C activity"/>
    <property type="evidence" value="ECO:0007669"/>
    <property type="project" value="UniProtKB-EC"/>
</dbReference>
<comment type="catalytic activity">
    <reaction evidence="8">
        <text>a 1,2-diacyl-sn-glycero-3-phosphocholine + H2O = phosphocholine + a 1,2-diacyl-sn-glycerol + H(+)</text>
        <dbReference type="Rhea" id="RHEA:10604"/>
        <dbReference type="ChEBI" id="CHEBI:15377"/>
        <dbReference type="ChEBI" id="CHEBI:15378"/>
        <dbReference type="ChEBI" id="CHEBI:17815"/>
        <dbReference type="ChEBI" id="CHEBI:57643"/>
        <dbReference type="ChEBI" id="CHEBI:295975"/>
        <dbReference type="EC" id="3.1.4.3"/>
    </reaction>
    <physiologicalReaction direction="left-to-right" evidence="8">
        <dbReference type="Rhea" id="RHEA:10605"/>
    </physiologicalReaction>
</comment>
<dbReference type="RefSeq" id="WP_184866428.1">
    <property type="nucleotide sequence ID" value="NZ_BAAAWY010000005.1"/>
</dbReference>
<dbReference type="Proteomes" id="UP000585638">
    <property type="component" value="Unassembled WGS sequence"/>
</dbReference>
<dbReference type="InterPro" id="IPR011045">
    <property type="entry name" value="N2O_reductase_N"/>
</dbReference>
<dbReference type="AlphaFoldDB" id="A0A7W9KME6"/>
<dbReference type="Pfam" id="PF04185">
    <property type="entry name" value="Phosphoesterase"/>
    <property type="match status" value="1"/>
</dbReference>